<dbReference type="PANTHER" id="PTHR12603:SF0">
    <property type="entry name" value="CCR4-NOT TRANSCRIPTION COMPLEX SUBUNIT 4"/>
    <property type="match status" value="1"/>
</dbReference>
<keyword evidence="1" id="KW-0863">Zinc-finger</keyword>
<accession>A0A7J6UVY9</accession>
<feature type="compositionally biased region" description="Low complexity" evidence="2">
    <location>
        <begin position="116"/>
        <end position="126"/>
    </location>
</feature>
<dbReference type="SUPFAM" id="SSF57850">
    <property type="entry name" value="RING/U-box"/>
    <property type="match status" value="1"/>
</dbReference>
<gene>
    <name evidence="4" type="ORF">FRX31_033638</name>
</gene>
<feature type="region of interest" description="Disordered" evidence="2">
    <location>
        <begin position="116"/>
        <end position="153"/>
    </location>
</feature>
<evidence type="ECO:0000313" key="5">
    <source>
        <dbReference type="Proteomes" id="UP000554482"/>
    </source>
</evidence>
<dbReference type="Gene3D" id="3.30.40.10">
    <property type="entry name" value="Zinc/RING finger domain, C3HC4 (zinc finger)"/>
    <property type="match status" value="1"/>
</dbReference>
<evidence type="ECO:0000256" key="2">
    <source>
        <dbReference type="SAM" id="MobiDB-lite"/>
    </source>
</evidence>
<dbReference type="FunFam" id="3.30.40.10:FF:000383">
    <property type="entry name" value="RING/U-box superfamily protein"/>
    <property type="match status" value="1"/>
</dbReference>
<dbReference type="AlphaFoldDB" id="A0A7J6UVY9"/>
<dbReference type="InterPro" id="IPR039780">
    <property type="entry name" value="Mot2"/>
</dbReference>
<dbReference type="Proteomes" id="UP000554482">
    <property type="component" value="Unassembled WGS sequence"/>
</dbReference>
<dbReference type="GO" id="GO:0008270">
    <property type="term" value="F:zinc ion binding"/>
    <property type="evidence" value="ECO:0007669"/>
    <property type="project" value="UniProtKB-KW"/>
</dbReference>
<feature type="compositionally biased region" description="Acidic residues" evidence="2">
    <location>
        <begin position="134"/>
        <end position="153"/>
    </location>
</feature>
<dbReference type="GO" id="GO:0030014">
    <property type="term" value="C:CCR4-NOT complex"/>
    <property type="evidence" value="ECO:0007669"/>
    <property type="project" value="InterPro"/>
</dbReference>
<feature type="region of interest" description="Disordered" evidence="2">
    <location>
        <begin position="41"/>
        <end position="97"/>
    </location>
</feature>
<dbReference type="PROSITE" id="PS50089">
    <property type="entry name" value="ZF_RING_2"/>
    <property type="match status" value="1"/>
</dbReference>
<sequence length="337" mass="36438">MSTDSVVFAFSKESAKDFGKKKRVNRSAKLKQCKLDARREQWLSQVKNKGGKEESVGGGGSSMSSMPVNSLGNSEVKSRGKDIERSSLNDSDMESSINSSITSILGSHDLCKDSVGSSRGSSISSICGGGYCESGDEEEEEEDADHDDDGCADDWETVADALTADDKQHHSNLGNLPEIKSPVVSTTSKSADKTCDIDGLKARCDGTVPRVAAKGHAWRPDDAFRPQSLPTLSKQYSFPMNAERCCGRGAGSWIHSVVSQPTSCPICYEDLDLTDSSFRPCLCGFRLCLFCHKRILEADGRCPGCRKQYESAKGEVVVNGGPPPFRLTRSFSMSTRS</sequence>
<dbReference type="Pfam" id="PF14570">
    <property type="entry name" value="zf-RING_4"/>
    <property type="match status" value="1"/>
</dbReference>
<dbReference type="InterPro" id="IPR001841">
    <property type="entry name" value="Znf_RING"/>
</dbReference>
<feature type="compositionally biased region" description="Basic and acidic residues" evidence="2">
    <location>
        <begin position="76"/>
        <end position="87"/>
    </location>
</feature>
<dbReference type="GO" id="GO:0016567">
    <property type="term" value="P:protein ubiquitination"/>
    <property type="evidence" value="ECO:0007669"/>
    <property type="project" value="TreeGrafter"/>
</dbReference>
<feature type="domain" description="RING-type" evidence="3">
    <location>
        <begin position="264"/>
        <end position="306"/>
    </location>
</feature>
<dbReference type="PANTHER" id="PTHR12603">
    <property type="entry name" value="CCR4-NOT TRANSCRIPTION COMPLEX RELATED"/>
    <property type="match status" value="1"/>
</dbReference>
<name>A0A7J6UVY9_THATH</name>
<dbReference type="InterPro" id="IPR039515">
    <property type="entry name" value="NOT4_mRING-HC-C4C4"/>
</dbReference>
<dbReference type="OrthoDB" id="1923159at2759"/>
<organism evidence="4 5">
    <name type="scientific">Thalictrum thalictroides</name>
    <name type="common">Rue-anemone</name>
    <name type="synonym">Anemone thalictroides</name>
    <dbReference type="NCBI Taxonomy" id="46969"/>
    <lineage>
        <taxon>Eukaryota</taxon>
        <taxon>Viridiplantae</taxon>
        <taxon>Streptophyta</taxon>
        <taxon>Embryophyta</taxon>
        <taxon>Tracheophyta</taxon>
        <taxon>Spermatophyta</taxon>
        <taxon>Magnoliopsida</taxon>
        <taxon>Ranunculales</taxon>
        <taxon>Ranunculaceae</taxon>
        <taxon>Thalictroideae</taxon>
        <taxon>Thalictrum</taxon>
    </lineage>
</organism>
<comment type="caution">
    <text evidence="4">The sequence shown here is derived from an EMBL/GenBank/DDBJ whole genome shotgun (WGS) entry which is preliminary data.</text>
</comment>
<evidence type="ECO:0000313" key="4">
    <source>
        <dbReference type="EMBL" id="KAF5176774.1"/>
    </source>
</evidence>
<protein>
    <submittedName>
        <fullName evidence="4">RING/U-box superfamily protein</fullName>
    </submittedName>
</protein>
<dbReference type="CDD" id="cd16618">
    <property type="entry name" value="mRING-HC-C4C4_CNOT4"/>
    <property type="match status" value="1"/>
</dbReference>
<feature type="compositionally biased region" description="Polar residues" evidence="2">
    <location>
        <begin position="88"/>
        <end position="97"/>
    </location>
</feature>
<dbReference type="InterPro" id="IPR013083">
    <property type="entry name" value="Znf_RING/FYVE/PHD"/>
</dbReference>
<reference evidence="4 5" key="1">
    <citation type="submission" date="2020-06" db="EMBL/GenBank/DDBJ databases">
        <title>Transcriptomic and genomic resources for Thalictrum thalictroides and T. hernandezii: Facilitating candidate gene discovery in an emerging model plant lineage.</title>
        <authorList>
            <person name="Arias T."/>
            <person name="Riano-Pachon D.M."/>
            <person name="Di Stilio V.S."/>
        </authorList>
    </citation>
    <scope>NUCLEOTIDE SEQUENCE [LARGE SCALE GENOMIC DNA]</scope>
    <source>
        <strain evidence="5">cv. WT478/WT964</strain>
        <tissue evidence="4">Leaves</tissue>
    </source>
</reference>
<keyword evidence="1" id="KW-0479">Metal-binding</keyword>
<dbReference type="EMBL" id="JABWDY010042258">
    <property type="protein sequence ID" value="KAF5176774.1"/>
    <property type="molecule type" value="Genomic_DNA"/>
</dbReference>
<evidence type="ECO:0000256" key="1">
    <source>
        <dbReference type="PROSITE-ProRule" id="PRU00175"/>
    </source>
</evidence>
<evidence type="ECO:0000259" key="3">
    <source>
        <dbReference type="PROSITE" id="PS50089"/>
    </source>
</evidence>
<proteinExistence type="predicted"/>
<dbReference type="GO" id="GO:0004842">
    <property type="term" value="F:ubiquitin-protein transferase activity"/>
    <property type="evidence" value="ECO:0007669"/>
    <property type="project" value="InterPro"/>
</dbReference>
<keyword evidence="1" id="KW-0862">Zinc</keyword>
<keyword evidence="5" id="KW-1185">Reference proteome</keyword>